<dbReference type="InterPro" id="IPR026939">
    <property type="entry name" value="ZNF706/At2g23090_sf"/>
</dbReference>
<feature type="region of interest" description="Disordered" evidence="1">
    <location>
        <begin position="1"/>
        <end position="31"/>
    </location>
</feature>
<feature type="compositionally biased region" description="Low complexity" evidence="1">
    <location>
        <begin position="20"/>
        <end position="29"/>
    </location>
</feature>
<feature type="domain" description="Small EDRK-rich factor-like N-terminal" evidence="2">
    <location>
        <begin position="1"/>
        <end position="34"/>
    </location>
</feature>
<sequence length="74" mass="8226">MGNGAKAAQKRERNAKESQSKGGKSQLKSNQASKTIVCKVCKNAFMSTTRQPQLLEHAQNKHSKTYEDCFDPLN</sequence>
<evidence type="ECO:0000313" key="5">
    <source>
        <dbReference type="Proteomes" id="UP000217199"/>
    </source>
</evidence>
<dbReference type="SUPFAM" id="SSF118359">
    <property type="entry name" value="Expressed protein At2g23090/F21P24.15"/>
    <property type="match status" value="1"/>
</dbReference>
<name>A0A286UQD5_9AGAM</name>
<gene>
    <name evidence="4" type="ORF">PNOK_0176500</name>
</gene>
<dbReference type="Pfam" id="PF04419">
    <property type="entry name" value="SERF-like_N"/>
    <property type="match status" value="1"/>
</dbReference>
<accession>A0A286UQD5</accession>
<organism evidence="4 5">
    <name type="scientific">Pyrrhoderma noxium</name>
    <dbReference type="NCBI Taxonomy" id="2282107"/>
    <lineage>
        <taxon>Eukaryota</taxon>
        <taxon>Fungi</taxon>
        <taxon>Dikarya</taxon>
        <taxon>Basidiomycota</taxon>
        <taxon>Agaricomycotina</taxon>
        <taxon>Agaricomycetes</taxon>
        <taxon>Hymenochaetales</taxon>
        <taxon>Hymenochaetaceae</taxon>
        <taxon>Pyrrhoderma</taxon>
    </lineage>
</organism>
<evidence type="ECO:0000259" key="3">
    <source>
        <dbReference type="Pfam" id="PF12907"/>
    </source>
</evidence>
<dbReference type="Pfam" id="PF12907">
    <property type="entry name" value="zf-met2"/>
    <property type="match status" value="1"/>
</dbReference>
<protein>
    <submittedName>
        <fullName evidence="4">Uncharacterized protein</fullName>
    </submittedName>
</protein>
<dbReference type="PANTHER" id="PTHR33788:SF1">
    <property type="entry name" value="ZINC-BINDING PROTEIN"/>
    <property type="match status" value="1"/>
</dbReference>
<dbReference type="Proteomes" id="UP000217199">
    <property type="component" value="Unassembled WGS sequence"/>
</dbReference>
<dbReference type="OrthoDB" id="370932at2759"/>
<dbReference type="Gene3D" id="4.10.1050.10">
    <property type="entry name" value="At2g23090-like"/>
    <property type="match status" value="1"/>
</dbReference>
<evidence type="ECO:0000313" key="4">
    <source>
        <dbReference type="EMBL" id="PAV21808.1"/>
    </source>
</evidence>
<dbReference type="InParanoid" id="A0A286UQD5"/>
<proteinExistence type="predicted"/>
<reference evidence="4 5" key="1">
    <citation type="journal article" date="2017" name="Mol. Ecol.">
        <title>Comparative and population genomic landscape of Phellinus noxius: A hypervariable fungus causing root rot in trees.</title>
        <authorList>
            <person name="Chung C.L."/>
            <person name="Lee T.J."/>
            <person name="Akiba M."/>
            <person name="Lee H.H."/>
            <person name="Kuo T.H."/>
            <person name="Liu D."/>
            <person name="Ke H.M."/>
            <person name="Yokoi T."/>
            <person name="Roa M.B."/>
            <person name="Lu M.J."/>
            <person name="Chang Y.Y."/>
            <person name="Ann P.J."/>
            <person name="Tsai J.N."/>
            <person name="Chen C.Y."/>
            <person name="Tzean S.S."/>
            <person name="Ota Y."/>
            <person name="Hattori T."/>
            <person name="Sahashi N."/>
            <person name="Liou R.F."/>
            <person name="Kikuchi T."/>
            <person name="Tsai I.J."/>
        </authorList>
    </citation>
    <scope>NUCLEOTIDE SEQUENCE [LARGE SCALE GENOMIC DNA]</scope>
    <source>
        <strain evidence="4 5">FFPRI411160</strain>
    </source>
</reference>
<dbReference type="InterPro" id="IPR007513">
    <property type="entry name" value="SERF-like_N"/>
</dbReference>
<feature type="domain" description="At2g23090-like zinc-binding" evidence="3">
    <location>
        <begin position="38"/>
        <end position="71"/>
    </location>
</feature>
<dbReference type="InterPro" id="IPR039438">
    <property type="entry name" value="At2g23090-like_Znf"/>
</dbReference>
<evidence type="ECO:0000256" key="1">
    <source>
        <dbReference type="SAM" id="MobiDB-lite"/>
    </source>
</evidence>
<dbReference type="AlphaFoldDB" id="A0A286UQD5"/>
<keyword evidence="5" id="KW-1185">Reference proteome</keyword>
<dbReference type="EMBL" id="NBII01000002">
    <property type="protein sequence ID" value="PAV21808.1"/>
    <property type="molecule type" value="Genomic_DNA"/>
</dbReference>
<dbReference type="PANTHER" id="PTHR33788">
    <property type="entry name" value="OS07G0114300 PROTEIN"/>
    <property type="match status" value="1"/>
</dbReference>
<feature type="compositionally biased region" description="Basic and acidic residues" evidence="1">
    <location>
        <begin position="9"/>
        <end position="19"/>
    </location>
</feature>
<dbReference type="InterPro" id="IPR039713">
    <property type="entry name" value="At2g23090-like"/>
</dbReference>
<evidence type="ECO:0000259" key="2">
    <source>
        <dbReference type="Pfam" id="PF04419"/>
    </source>
</evidence>
<comment type="caution">
    <text evidence="4">The sequence shown here is derived from an EMBL/GenBank/DDBJ whole genome shotgun (WGS) entry which is preliminary data.</text>
</comment>